<dbReference type="Proteomes" id="UP000287972">
    <property type="component" value="Unassembled WGS sequence"/>
</dbReference>
<proteinExistence type="predicted"/>
<evidence type="ECO:0000313" key="2">
    <source>
        <dbReference type="Proteomes" id="UP000287972"/>
    </source>
</evidence>
<sequence>MSSSSCKVLVPNPTINTINSPILKHHPQSQCRQHPHYNTTLCVIRSPISKTSDAIPMPPPAPHCVINAP</sequence>
<comment type="caution">
    <text evidence="1">The sequence shown here is derived from an EMBL/GenBank/DDBJ whole genome shotgun (WGS) entry which is preliminary data.</text>
</comment>
<reference evidence="1 2" key="1">
    <citation type="submission" date="2017-06" db="EMBL/GenBank/DDBJ databases">
        <title>Comparative genomic analysis of Ambrosia Fusariam Clade fungi.</title>
        <authorList>
            <person name="Stajich J.E."/>
            <person name="Carrillo J."/>
            <person name="Kijimoto T."/>
            <person name="Eskalen A."/>
            <person name="O'Donnell K."/>
            <person name="Kasson M."/>
        </authorList>
    </citation>
    <scope>NUCLEOTIDE SEQUENCE [LARGE SCALE GENOMIC DNA]</scope>
    <source>
        <strain evidence="1 2">NRRL62606</strain>
    </source>
</reference>
<name>A0A428RXV5_9HYPO</name>
<accession>A0A428RXV5</accession>
<gene>
    <name evidence="1" type="ORF">CEP51_005291</name>
</gene>
<protein>
    <submittedName>
        <fullName evidence="1">Uncharacterized protein</fullName>
    </submittedName>
</protein>
<evidence type="ECO:0000313" key="1">
    <source>
        <dbReference type="EMBL" id="RSL82256.1"/>
    </source>
</evidence>
<dbReference type="AlphaFoldDB" id="A0A428RXV5"/>
<dbReference type="EMBL" id="NKCL01000104">
    <property type="protein sequence ID" value="RSL82256.1"/>
    <property type="molecule type" value="Genomic_DNA"/>
</dbReference>
<organism evidence="1 2">
    <name type="scientific">Fusarium floridanum</name>
    <dbReference type="NCBI Taxonomy" id="1325733"/>
    <lineage>
        <taxon>Eukaryota</taxon>
        <taxon>Fungi</taxon>
        <taxon>Dikarya</taxon>
        <taxon>Ascomycota</taxon>
        <taxon>Pezizomycotina</taxon>
        <taxon>Sordariomycetes</taxon>
        <taxon>Hypocreomycetidae</taxon>
        <taxon>Hypocreales</taxon>
        <taxon>Nectriaceae</taxon>
        <taxon>Fusarium</taxon>
        <taxon>Fusarium solani species complex</taxon>
    </lineage>
</organism>
<keyword evidence="2" id="KW-1185">Reference proteome</keyword>